<dbReference type="Pfam" id="PF08668">
    <property type="entry name" value="HDOD"/>
    <property type="match status" value="1"/>
</dbReference>
<gene>
    <name evidence="3" type="ORF">Tfer_3178</name>
</gene>
<dbReference type="Gene3D" id="1.10.3210.10">
    <property type="entry name" value="Hypothetical protein af1432"/>
    <property type="match status" value="1"/>
</dbReference>
<keyword evidence="4" id="KW-1185">Reference proteome</keyword>
<dbReference type="PROSITE" id="PS50883">
    <property type="entry name" value="EAL"/>
    <property type="match status" value="1"/>
</dbReference>
<dbReference type="Gene3D" id="3.20.20.450">
    <property type="entry name" value="EAL domain"/>
    <property type="match status" value="1"/>
</dbReference>
<dbReference type="SUPFAM" id="SSF109604">
    <property type="entry name" value="HD-domain/PDEase-like"/>
    <property type="match status" value="1"/>
</dbReference>
<dbReference type="RefSeq" id="WP_052219104.1">
    <property type="nucleotide sequence ID" value="NZ_LGTE01000038.1"/>
</dbReference>
<dbReference type="EMBL" id="LGTE01000038">
    <property type="protein sequence ID" value="KNZ68279.1"/>
    <property type="molecule type" value="Genomic_DNA"/>
</dbReference>
<dbReference type="SMART" id="SM00052">
    <property type="entry name" value="EAL"/>
    <property type="match status" value="1"/>
</dbReference>
<feature type="domain" description="HDOD" evidence="2">
    <location>
        <begin position="198"/>
        <end position="385"/>
    </location>
</feature>
<dbReference type="InterPro" id="IPR052340">
    <property type="entry name" value="RNase_Y/CdgJ"/>
</dbReference>
<name>A0A0L6VZK7_9FIRM</name>
<proteinExistence type="predicted"/>
<accession>A0A0L6VZK7</accession>
<dbReference type="PATRIC" id="fig|281456.6.peg.3344"/>
<dbReference type="PROSITE" id="PS51833">
    <property type="entry name" value="HDOD"/>
    <property type="match status" value="1"/>
</dbReference>
<dbReference type="PANTHER" id="PTHR33525:SF4">
    <property type="entry name" value="CYCLIC DI-GMP PHOSPHODIESTERASE CDGJ"/>
    <property type="match status" value="1"/>
</dbReference>
<dbReference type="InterPro" id="IPR014408">
    <property type="entry name" value="dGMP_Pdiesterase_EAL/HD-GYP"/>
</dbReference>
<dbReference type="InterPro" id="IPR001633">
    <property type="entry name" value="EAL_dom"/>
</dbReference>
<evidence type="ECO:0000313" key="3">
    <source>
        <dbReference type="EMBL" id="KNZ68279.1"/>
    </source>
</evidence>
<dbReference type="AlphaFoldDB" id="A0A0L6VZK7"/>
<evidence type="ECO:0000259" key="2">
    <source>
        <dbReference type="PROSITE" id="PS51833"/>
    </source>
</evidence>
<protein>
    <submittedName>
        <fullName evidence="3">Diguanylate phosphodiesterase</fullName>
    </submittedName>
</protein>
<dbReference type="SUPFAM" id="SSF141868">
    <property type="entry name" value="EAL domain-like"/>
    <property type="match status" value="1"/>
</dbReference>
<dbReference type="PANTHER" id="PTHR33525">
    <property type="match status" value="1"/>
</dbReference>
<evidence type="ECO:0000313" key="4">
    <source>
        <dbReference type="Proteomes" id="UP000037175"/>
    </source>
</evidence>
<evidence type="ECO:0000259" key="1">
    <source>
        <dbReference type="PROSITE" id="PS50883"/>
    </source>
</evidence>
<comment type="caution">
    <text evidence="3">The sequence shown here is derived from an EMBL/GenBank/DDBJ whole genome shotgun (WGS) entry which is preliminary data.</text>
</comment>
<dbReference type="Pfam" id="PF00563">
    <property type="entry name" value="EAL"/>
    <property type="match status" value="1"/>
</dbReference>
<sequence length="403" mass="45878">MDVFVARQPIFDRQQKVCGYELLYRMSTENQYICANGDRATSDVIANSFLLIGLETLTGGKKAYINFTENLLKTGLPTNLPPNMVAVEILEDVEHCEEIIAACRKLKKMGFTIVLDDFVVNGCSEPLLEFADIVKIDFVNTTPAQRKNIIRKVGFGKIEFLAEKVETREDFEQALEMGYSYFQGYFFSKPVIMSCRDVPVYKLNYLRILQEVNRPDMDFGSLDSIVKRDVSLSYKLLKFINSAAFGFRTKITSTRHALVMLGINEIKKWVSLIALHNLAEDKPDEIMTCSVIRARLGELVAPKIGLRGCESDLFMMGLFSMIDVLISRPMSVILADLPICDQVKTALLGQACRYYDVLTMIKAYEKADWATFFRYAEDFGLNENEMPELYVQALEWTNNFLVV</sequence>
<dbReference type="Proteomes" id="UP000037175">
    <property type="component" value="Unassembled WGS sequence"/>
</dbReference>
<dbReference type="InterPro" id="IPR013976">
    <property type="entry name" value="HDOD"/>
</dbReference>
<dbReference type="InterPro" id="IPR035919">
    <property type="entry name" value="EAL_sf"/>
</dbReference>
<feature type="domain" description="EAL" evidence="1">
    <location>
        <begin position="1"/>
        <end position="204"/>
    </location>
</feature>
<organism evidence="3 4">
    <name type="scientific">Thermincola ferriacetica</name>
    <dbReference type="NCBI Taxonomy" id="281456"/>
    <lineage>
        <taxon>Bacteria</taxon>
        <taxon>Bacillati</taxon>
        <taxon>Bacillota</taxon>
        <taxon>Clostridia</taxon>
        <taxon>Eubacteriales</taxon>
        <taxon>Thermincolaceae</taxon>
        <taxon>Thermincola</taxon>
    </lineage>
</organism>
<dbReference type="PIRSF" id="PIRSF003180">
    <property type="entry name" value="DiGMPpdiest_YuxH"/>
    <property type="match status" value="1"/>
</dbReference>
<reference evidence="4" key="1">
    <citation type="submission" date="2015-07" db="EMBL/GenBank/DDBJ databases">
        <title>Complete Genome of Thermincola ferriacetica strain Z-0001T.</title>
        <authorList>
            <person name="Lusk B."/>
            <person name="Badalamenti J.P."/>
            <person name="Parameswaran P."/>
            <person name="Bond D.R."/>
            <person name="Torres C.I."/>
        </authorList>
    </citation>
    <scope>NUCLEOTIDE SEQUENCE [LARGE SCALE GENOMIC DNA]</scope>
    <source>
        <strain evidence="4">Z-0001</strain>
    </source>
</reference>